<organism evidence="2 3">
    <name type="scientific">Coraliomargarita algicola</name>
    <dbReference type="NCBI Taxonomy" id="3092156"/>
    <lineage>
        <taxon>Bacteria</taxon>
        <taxon>Pseudomonadati</taxon>
        <taxon>Verrucomicrobiota</taxon>
        <taxon>Opitutia</taxon>
        <taxon>Puniceicoccales</taxon>
        <taxon>Coraliomargaritaceae</taxon>
        <taxon>Coraliomargarita</taxon>
    </lineage>
</organism>
<dbReference type="GO" id="GO:0016757">
    <property type="term" value="F:glycosyltransferase activity"/>
    <property type="evidence" value="ECO:0007669"/>
    <property type="project" value="UniProtKB-KW"/>
</dbReference>
<evidence type="ECO:0000313" key="3">
    <source>
        <dbReference type="Proteomes" id="UP001324993"/>
    </source>
</evidence>
<gene>
    <name evidence="2" type="ORF">SH580_04185</name>
</gene>
<dbReference type="InterPro" id="IPR050194">
    <property type="entry name" value="Glycosyltransferase_grp1"/>
</dbReference>
<dbReference type="Pfam" id="PF00534">
    <property type="entry name" value="Glycos_transf_1"/>
    <property type="match status" value="1"/>
</dbReference>
<dbReference type="Proteomes" id="UP001324993">
    <property type="component" value="Chromosome"/>
</dbReference>
<dbReference type="PANTHER" id="PTHR45947:SF3">
    <property type="entry name" value="SULFOQUINOVOSYL TRANSFERASE SQD2"/>
    <property type="match status" value="1"/>
</dbReference>
<dbReference type="SUPFAM" id="SSF53756">
    <property type="entry name" value="UDP-Glycosyltransferase/glycogen phosphorylase"/>
    <property type="match status" value="1"/>
</dbReference>
<dbReference type="EC" id="2.4.-.-" evidence="2"/>
<reference evidence="2 3" key="1">
    <citation type="submission" date="2023-11" db="EMBL/GenBank/DDBJ databases">
        <title>Coraliomargarita sp. nov., isolated from marine algae.</title>
        <authorList>
            <person name="Lee J.K."/>
            <person name="Baek J.H."/>
            <person name="Kim J.M."/>
            <person name="Choi D.G."/>
            <person name="Jeon C.O."/>
        </authorList>
    </citation>
    <scope>NUCLEOTIDE SEQUENCE [LARGE SCALE GENOMIC DNA]</scope>
    <source>
        <strain evidence="2 3">J2-16</strain>
    </source>
</reference>
<dbReference type="PANTHER" id="PTHR45947">
    <property type="entry name" value="SULFOQUINOVOSYL TRANSFERASE SQD2"/>
    <property type="match status" value="1"/>
</dbReference>
<keyword evidence="3" id="KW-1185">Reference proteome</keyword>
<proteinExistence type="predicted"/>
<feature type="domain" description="Glycosyl transferase family 1" evidence="1">
    <location>
        <begin position="183"/>
        <end position="334"/>
    </location>
</feature>
<accession>A0ABZ0RVB3</accession>
<dbReference type="InterPro" id="IPR001296">
    <property type="entry name" value="Glyco_trans_1"/>
</dbReference>
<dbReference type="CDD" id="cd03801">
    <property type="entry name" value="GT4_PimA-like"/>
    <property type="match status" value="1"/>
</dbReference>
<protein>
    <submittedName>
        <fullName evidence="2">Glycosyltransferase family 4 protein</fullName>
        <ecNumber evidence="2">2.4.-.-</ecNumber>
    </submittedName>
</protein>
<evidence type="ECO:0000259" key="1">
    <source>
        <dbReference type="Pfam" id="PF00534"/>
    </source>
</evidence>
<dbReference type="Gene3D" id="3.40.50.2000">
    <property type="entry name" value="Glycogen Phosphorylase B"/>
    <property type="match status" value="2"/>
</dbReference>
<keyword evidence="2" id="KW-0808">Transferase</keyword>
<dbReference type="EMBL" id="CP138858">
    <property type="protein sequence ID" value="WPJ96904.1"/>
    <property type="molecule type" value="Genomic_DNA"/>
</dbReference>
<evidence type="ECO:0000313" key="2">
    <source>
        <dbReference type="EMBL" id="WPJ96904.1"/>
    </source>
</evidence>
<keyword evidence="2" id="KW-0328">Glycosyltransferase</keyword>
<dbReference type="RefSeq" id="WP_319833761.1">
    <property type="nucleotide sequence ID" value="NZ_CP138858.1"/>
</dbReference>
<sequence>MKTKLAIITSQKAGWKTIRYRVEAFFKNSPDFEVETYHLEDYFPKLRAWLKKKNKLQTLGFVLAGRAAVNRALKNQPDVIFFTTLHDAMLMPMRKGVRYYIYSDCTPQQLTRLNYENKSEVKLNAIHDLYEYFIKRKAKAGAQFLCFSQWNCEGLTSGYGIDAQSVFYFPPLVDTEKWKPSPEKTYSKPLKVLFVGADFRRKGGDLILEAAAKASRSDYEWHFMTSHPIDDSAENIYHHRQVDVGDEQHLQIFRDADVLVLPTRADALGIVIIEGFACGLPAIATNVGGISGLIDDQQNGFILKENPTSDDLLKALGQYLDNFELLRSHAEHARAKAESTLDEQTMMQWLHDLMVAVDGPVKS</sequence>
<name>A0ABZ0RVB3_9BACT</name>